<dbReference type="AlphaFoldDB" id="A0AAE0LC49"/>
<organism evidence="1 2">
    <name type="scientific">Cymbomonas tetramitiformis</name>
    <dbReference type="NCBI Taxonomy" id="36881"/>
    <lineage>
        <taxon>Eukaryota</taxon>
        <taxon>Viridiplantae</taxon>
        <taxon>Chlorophyta</taxon>
        <taxon>Pyramimonadophyceae</taxon>
        <taxon>Pyramimonadales</taxon>
        <taxon>Pyramimonadaceae</taxon>
        <taxon>Cymbomonas</taxon>
    </lineage>
</organism>
<accession>A0AAE0LC49</accession>
<comment type="caution">
    <text evidence="1">The sequence shown here is derived from an EMBL/GenBank/DDBJ whole genome shotgun (WGS) entry which is preliminary data.</text>
</comment>
<sequence>MDTRRKLLKESDLNSSSGLLDAHALGDDYFNDTTEVSKFAKVIVALKAEIPTAGLDPHVFDLDQPTLGVKSVVNEIVYDTLTCIIESDFVAYGYQVDSDSASDRDGRRALIDLMIIKGYVPPAVRQKLQAEVSALVYPARVVPRQILVKE</sequence>
<dbReference type="Proteomes" id="UP001190700">
    <property type="component" value="Unassembled WGS sequence"/>
</dbReference>
<proteinExistence type="predicted"/>
<name>A0AAE0LC49_9CHLO</name>
<evidence type="ECO:0000313" key="2">
    <source>
        <dbReference type="Proteomes" id="UP001190700"/>
    </source>
</evidence>
<keyword evidence="2" id="KW-1185">Reference proteome</keyword>
<protein>
    <submittedName>
        <fullName evidence="1">Uncharacterized protein</fullName>
    </submittedName>
</protein>
<reference evidence="1 2" key="1">
    <citation type="journal article" date="2015" name="Genome Biol. Evol.">
        <title>Comparative Genomics of a Bacterivorous Green Alga Reveals Evolutionary Causalities and Consequences of Phago-Mixotrophic Mode of Nutrition.</title>
        <authorList>
            <person name="Burns J.A."/>
            <person name="Paasch A."/>
            <person name="Narechania A."/>
            <person name="Kim E."/>
        </authorList>
    </citation>
    <scope>NUCLEOTIDE SEQUENCE [LARGE SCALE GENOMIC DNA]</scope>
    <source>
        <strain evidence="1 2">PLY_AMNH</strain>
    </source>
</reference>
<dbReference type="EMBL" id="LGRX02004748">
    <property type="protein sequence ID" value="KAK3279647.1"/>
    <property type="molecule type" value="Genomic_DNA"/>
</dbReference>
<evidence type="ECO:0000313" key="1">
    <source>
        <dbReference type="EMBL" id="KAK3279647.1"/>
    </source>
</evidence>
<gene>
    <name evidence="1" type="ORF">CYMTET_12480</name>
</gene>